<dbReference type="PANTHER" id="PTHR43133:SF8">
    <property type="entry name" value="RNA POLYMERASE SIGMA FACTOR HI_1459-RELATED"/>
    <property type="match status" value="1"/>
</dbReference>
<feature type="domain" description="RNA polymerase sigma-70 region 2" evidence="6">
    <location>
        <begin position="24"/>
        <end position="92"/>
    </location>
</feature>
<keyword evidence="2" id="KW-0805">Transcription regulation</keyword>
<dbReference type="SUPFAM" id="SSF88946">
    <property type="entry name" value="Sigma2 domain of RNA polymerase sigma factors"/>
    <property type="match status" value="1"/>
</dbReference>
<dbReference type="NCBIfam" id="TIGR02937">
    <property type="entry name" value="sigma70-ECF"/>
    <property type="match status" value="1"/>
</dbReference>
<dbReference type="Pfam" id="PF08281">
    <property type="entry name" value="Sigma70_r4_2"/>
    <property type="match status" value="1"/>
</dbReference>
<reference evidence="8" key="1">
    <citation type="submission" date="2023-05" db="EMBL/GenBank/DDBJ databases">
        <title>Comparative genomics of Bacillaceae isolates and their secondary metabolite potential.</title>
        <authorList>
            <person name="Song L."/>
            <person name="Nielsen L.J."/>
            <person name="Mohite O."/>
            <person name="Xu X."/>
            <person name="Weber T."/>
            <person name="Kovacs A.T."/>
        </authorList>
    </citation>
    <scope>NUCLEOTIDE SEQUENCE</scope>
    <source>
        <strain evidence="8">LY1</strain>
    </source>
</reference>
<comment type="similarity">
    <text evidence="1">Belongs to the sigma-70 factor family. ECF subfamily.</text>
</comment>
<evidence type="ECO:0000259" key="6">
    <source>
        <dbReference type="Pfam" id="PF04542"/>
    </source>
</evidence>
<feature type="domain" description="RNA polymerase sigma factor 70 region 4 type 2" evidence="7">
    <location>
        <begin position="122"/>
        <end position="174"/>
    </location>
</feature>
<dbReference type="AlphaFoldDB" id="A0AAX3WZ34"/>
<evidence type="ECO:0000256" key="3">
    <source>
        <dbReference type="ARBA" id="ARBA00023082"/>
    </source>
</evidence>
<dbReference type="InterPro" id="IPR014284">
    <property type="entry name" value="RNA_pol_sigma-70_dom"/>
</dbReference>
<proteinExistence type="inferred from homology"/>
<dbReference type="GO" id="GO:0006352">
    <property type="term" value="P:DNA-templated transcription initiation"/>
    <property type="evidence" value="ECO:0007669"/>
    <property type="project" value="InterPro"/>
</dbReference>
<dbReference type="GO" id="GO:0016987">
    <property type="term" value="F:sigma factor activity"/>
    <property type="evidence" value="ECO:0007669"/>
    <property type="project" value="UniProtKB-KW"/>
</dbReference>
<dbReference type="GO" id="GO:0003677">
    <property type="term" value="F:DNA binding"/>
    <property type="evidence" value="ECO:0007669"/>
    <property type="project" value="UniProtKB-KW"/>
</dbReference>
<evidence type="ECO:0000256" key="2">
    <source>
        <dbReference type="ARBA" id="ARBA00023015"/>
    </source>
</evidence>
<protein>
    <submittedName>
        <fullName evidence="8">Sigma-70 family RNA polymerase sigma factor</fullName>
    </submittedName>
</protein>
<gene>
    <name evidence="8" type="ORF">QNH24_07065</name>
</gene>
<sequence>MKSNEKNFIKRLKRQKEDAIEYVVDQYLSLVKGVIYKVLAPLQQDYIVDECINDVFLSIWDNIEQFKGGTDDFRKWLCVIAKFKAFDYYRRAVKKREISSEHPDLLIDPSVEEVVIQLENQEELVKLINTLDAIDRKIFIMRFFIGMNTKDIAMQVGLTGAAVDNRIYRGKKKLQQQAIELKLGGNPT</sequence>
<dbReference type="CDD" id="cd06171">
    <property type="entry name" value="Sigma70_r4"/>
    <property type="match status" value="1"/>
</dbReference>
<dbReference type="RefSeq" id="WP_283871375.1">
    <property type="nucleotide sequence ID" value="NZ_CP126101.1"/>
</dbReference>
<evidence type="ECO:0000259" key="7">
    <source>
        <dbReference type="Pfam" id="PF08281"/>
    </source>
</evidence>
<evidence type="ECO:0000313" key="9">
    <source>
        <dbReference type="Proteomes" id="UP001178322"/>
    </source>
</evidence>
<dbReference type="SUPFAM" id="SSF88659">
    <property type="entry name" value="Sigma3 and sigma4 domains of RNA polymerase sigma factors"/>
    <property type="match status" value="1"/>
</dbReference>
<evidence type="ECO:0000256" key="5">
    <source>
        <dbReference type="ARBA" id="ARBA00023163"/>
    </source>
</evidence>
<dbReference type="Gene3D" id="1.10.1740.10">
    <property type="match status" value="1"/>
</dbReference>
<dbReference type="Proteomes" id="UP001178322">
    <property type="component" value="Chromosome"/>
</dbReference>
<evidence type="ECO:0000256" key="1">
    <source>
        <dbReference type="ARBA" id="ARBA00010641"/>
    </source>
</evidence>
<dbReference type="InterPro" id="IPR007627">
    <property type="entry name" value="RNA_pol_sigma70_r2"/>
</dbReference>
<dbReference type="Pfam" id="PF04542">
    <property type="entry name" value="Sigma70_r2"/>
    <property type="match status" value="1"/>
</dbReference>
<dbReference type="InterPro" id="IPR039425">
    <property type="entry name" value="RNA_pol_sigma-70-like"/>
</dbReference>
<organism evidence="8 9">
    <name type="scientific">Lysinibacillus pakistanensis</name>
    <dbReference type="NCBI Taxonomy" id="759811"/>
    <lineage>
        <taxon>Bacteria</taxon>
        <taxon>Bacillati</taxon>
        <taxon>Bacillota</taxon>
        <taxon>Bacilli</taxon>
        <taxon>Bacillales</taxon>
        <taxon>Bacillaceae</taxon>
        <taxon>Lysinibacillus</taxon>
    </lineage>
</organism>
<accession>A0AAX3WZ34</accession>
<dbReference type="InterPro" id="IPR013324">
    <property type="entry name" value="RNA_pol_sigma_r3/r4-like"/>
</dbReference>
<dbReference type="EMBL" id="CP126101">
    <property type="protein sequence ID" value="WHY52996.1"/>
    <property type="molecule type" value="Genomic_DNA"/>
</dbReference>
<evidence type="ECO:0000256" key="4">
    <source>
        <dbReference type="ARBA" id="ARBA00023125"/>
    </source>
</evidence>
<dbReference type="InterPro" id="IPR036388">
    <property type="entry name" value="WH-like_DNA-bd_sf"/>
</dbReference>
<dbReference type="InterPro" id="IPR013325">
    <property type="entry name" value="RNA_pol_sigma_r2"/>
</dbReference>
<keyword evidence="3" id="KW-0731">Sigma factor</keyword>
<keyword evidence="4" id="KW-0238">DNA-binding</keyword>
<keyword evidence="5" id="KW-0804">Transcription</keyword>
<dbReference type="InterPro" id="IPR013249">
    <property type="entry name" value="RNA_pol_sigma70_r4_t2"/>
</dbReference>
<evidence type="ECO:0000313" key="8">
    <source>
        <dbReference type="EMBL" id="WHY52996.1"/>
    </source>
</evidence>
<dbReference type="PANTHER" id="PTHR43133">
    <property type="entry name" value="RNA POLYMERASE ECF-TYPE SIGMA FACTO"/>
    <property type="match status" value="1"/>
</dbReference>
<dbReference type="Gene3D" id="1.10.10.10">
    <property type="entry name" value="Winged helix-like DNA-binding domain superfamily/Winged helix DNA-binding domain"/>
    <property type="match status" value="1"/>
</dbReference>
<name>A0AAX3WZ34_9BACI</name>